<sequence>MTSDLFPLKQQTNTDKPTLSYFGLGVRGDSRTHSGAVAGSPLRLKSDNLHLPLCCHHRFARTMLMKEYRICMPLTVEEVGEVFLAFVVF</sequence>
<name>A0AAD3N743_LATJO</name>
<organism evidence="1 2">
    <name type="scientific">Lates japonicus</name>
    <name type="common">Japanese lates</name>
    <dbReference type="NCBI Taxonomy" id="270547"/>
    <lineage>
        <taxon>Eukaryota</taxon>
        <taxon>Metazoa</taxon>
        <taxon>Chordata</taxon>
        <taxon>Craniata</taxon>
        <taxon>Vertebrata</taxon>
        <taxon>Euteleostomi</taxon>
        <taxon>Actinopterygii</taxon>
        <taxon>Neopterygii</taxon>
        <taxon>Teleostei</taxon>
        <taxon>Neoteleostei</taxon>
        <taxon>Acanthomorphata</taxon>
        <taxon>Carangaria</taxon>
        <taxon>Carangaria incertae sedis</taxon>
        <taxon>Centropomidae</taxon>
        <taxon>Lates</taxon>
    </lineage>
</organism>
<gene>
    <name evidence="1" type="ORF">AKAME5_001751600</name>
</gene>
<keyword evidence="2" id="KW-1185">Reference proteome</keyword>
<protein>
    <submittedName>
        <fullName evidence="1">Cytoplasmic phosphatidylinositol transfer protein 1 isoform X1</fullName>
    </submittedName>
</protein>
<accession>A0AAD3N743</accession>
<dbReference type="EMBL" id="BRZM01000088">
    <property type="protein sequence ID" value="GLD66096.1"/>
    <property type="molecule type" value="Genomic_DNA"/>
</dbReference>
<dbReference type="Proteomes" id="UP001279410">
    <property type="component" value="Unassembled WGS sequence"/>
</dbReference>
<reference evidence="1" key="1">
    <citation type="submission" date="2022-08" db="EMBL/GenBank/DDBJ databases">
        <title>Genome sequencing of akame (Lates japonicus).</title>
        <authorList>
            <person name="Hashiguchi Y."/>
            <person name="Takahashi H."/>
        </authorList>
    </citation>
    <scope>NUCLEOTIDE SEQUENCE</scope>
    <source>
        <strain evidence="1">Kochi</strain>
    </source>
</reference>
<comment type="caution">
    <text evidence="1">The sequence shown here is derived from an EMBL/GenBank/DDBJ whole genome shotgun (WGS) entry which is preliminary data.</text>
</comment>
<proteinExistence type="predicted"/>
<dbReference type="AlphaFoldDB" id="A0AAD3N743"/>
<evidence type="ECO:0000313" key="2">
    <source>
        <dbReference type="Proteomes" id="UP001279410"/>
    </source>
</evidence>
<evidence type="ECO:0000313" key="1">
    <source>
        <dbReference type="EMBL" id="GLD66096.1"/>
    </source>
</evidence>